<feature type="transmembrane region" description="Helical" evidence="2">
    <location>
        <begin position="36"/>
        <end position="55"/>
    </location>
</feature>
<dbReference type="Proteomes" id="UP000284057">
    <property type="component" value="Unassembled WGS sequence"/>
</dbReference>
<accession>A0A418KP87</accession>
<name>A0A418KP87_9ACTN</name>
<organism evidence="3 4">
    <name type="scientific">Jiangella rhizosphaerae</name>
    <dbReference type="NCBI Taxonomy" id="2293569"/>
    <lineage>
        <taxon>Bacteria</taxon>
        <taxon>Bacillati</taxon>
        <taxon>Actinomycetota</taxon>
        <taxon>Actinomycetes</taxon>
        <taxon>Jiangellales</taxon>
        <taxon>Jiangellaceae</taxon>
        <taxon>Jiangella</taxon>
    </lineage>
</organism>
<comment type="caution">
    <text evidence="3">The sequence shown here is derived from an EMBL/GenBank/DDBJ whole genome shotgun (WGS) entry which is preliminary data.</text>
</comment>
<dbReference type="AlphaFoldDB" id="A0A418KP87"/>
<protein>
    <submittedName>
        <fullName evidence="3">Uncharacterized protein</fullName>
    </submittedName>
</protein>
<reference evidence="3 4" key="1">
    <citation type="submission" date="2018-09" db="EMBL/GenBank/DDBJ databases">
        <title>Isolation, diversity and antifungal activity of actinobacteria from wheat.</title>
        <authorList>
            <person name="Han C."/>
        </authorList>
    </citation>
    <scope>NUCLEOTIDE SEQUENCE [LARGE SCALE GENOMIC DNA]</scope>
    <source>
        <strain evidence="3 4">NEAU-YY265</strain>
    </source>
</reference>
<feature type="region of interest" description="Disordered" evidence="1">
    <location>
        <begin position="1"/>
        <end position="29"/>
    </location>
</feature>
<keyword evidence="4" id="KW-1185">Reference proteome</keyword>
<keyword evidence="2" id="KW-0812">Transmembrane</keyword>
<keyword evidence="2" id="KW-0472">Membrane</keyword>
<dbReference type="OrthoDB" id="5183188at2"/>
<keyword evidence="2" id="KW-1133">Transmembrane helix</keyword>
<dbReference type="EMBL" id="QUAL01000158">
    <property type="protein sequence ID" value="RIQ20808.1"/>
    <property type="molecule type" value="Genomic_DNA"/>
</dbReference>
<dbReference type="RefSeq" id="WP_119660948.1">
    <property type="nucleotide sequence ID" value="NZ_QUAL01000158.1"/>
</dbReference>
<evidence type="ECO:0000256" key="1">
    <source>
        <dbReference type="SAM" id="MobiDB-lite"/>
    </source>
</evidence>
<evidence type="ECO:0000313" key="3">
    <source>
        <dbReference type="EMBL" id="RIQ20808.1"/>
    </source>
</evidence>
<sequence length="309" mass="32482">MTRADEPLDLGVVGRDPDPEADGLPDRPERRDRRRLWAAVALAFLVGGVIGLVVADARDDTAGQERIELYGGPVRPVIVDRGPPRGELTVSVLNAGDSAVEILGVVVEGMTIDGDAEAADPVTADPGRWVSYVQRGLEVDCDGPMPDAMRVRARTPSGEERLVDVEPPDNHEGLRGFWYVECQAAYQFGLGVRDSTVLSRGDGAVVLALELANTGPDDLRLGAVAARAPGFALTTGEAEPAVPAGDSATLTTTWTVTDCDLALTASGGSLAVRILHGDAETEQIIVLPEQAFTALARLSGQSCPATIQE</sequence>
<evidence type="ECO:0000256" key="2">
    <source>
        <dbReference type="SAM" id="Phobius"/>
    </source>
</evidence>
<gene>
    <name evidence="3" type="ORF">DY240_16530</name>
</gene>
<proteinExistence type="predicted"/>
<evidence type="ECO:0000313" key="4">
    <source>
        <dbReference type="Proteomes" id="UP000284057"/>
    </source>
</evidence>